<gene>
    <name evidence="10" type="ORF">H0264_07935</name>
</gene>
<dbReference type="SUPFAM" id="SSF51556">
    <property type="entry name" value="Metallo-dependent hydrolases"/>
    <property type="match status" value="1"/>
</dbReference>
<keyword evidence="11" id="KW-1185">Reference proteome</keyword>
<comment type="similarity">
    <text evidence="1 5">Belongs to the metallo-dependent hydrolases superfamily. NagA family.</text>
</comment>
<reference evidence="10 11" key="1">
    <citation type="submission" date="2020-07" db="EMBL/GenBank/DDBJ databases">
        <authorList>
            <person name="Zhuang K."/>
            <person name="Ran Y."/>
        </authorList>
    </citation>
    <scope>NUCLEOTIDE SEQUENCE [LARGE SCALE GENOMIC DNA]</scope>
    <source>
        <strain evidence="10 11">WCH-YHL-001</strain>
    </source>
</reference>
<dbReference type="InterPro" id="IPR032466">
    <property type="entry name" value="Metal_Hydrolase"/>
</dbReference>
<evidence type="ECO:0000259" key="9">
    <source>
        <dbReference type="Pfam" id="PF01979"/>
    </source>
</evidence>
<feature type="active site" description="Proton donor/acceptor" evidence="6">
    <location>
        <position position="276"/>
    </location>
</feature>
<protein>
    <submittedName>
        <fullName evidence="10">Amidohydrolase family protein</fullName>
    </submittedName>
</protein>
<keyword evidence="4 5" id="KW-0119">Carbohydrate metabolism</keyword>
<evidence type="ECO:0000313" key="11">
    <source>
        <dbReference type="Proteomes" id="UP000515512"/>
    </source>
</evidence>
<dbReference type="InterPro" id="IPR011059">
    <property type="entry name" value="Metal-dep_hydrolase_composite"/>
</dbReference>
<evidence type="ECO:0000256" key="5">
    <source>
        <dbReference type="PIRNR" id="PIRNR038994"/>
    </source>
</evidence>
<dbReference type="InterPro" id="IPR006680">
    <property type="entry name" value="Amidohydro-rel"/>
</dbReference>
<feature type="binding site" evidence="8">
    <location>
        <position position="127"/>
    </location>
    <ligand>
        <name>Zn(2+)</name>
        <dbReference type="ChEBI" id="CHEBI:29105"/>
    </ligand>
</feature>
<dbReference type="Gene3D" id="3.20.20.140">
    <property type="entry name" value="Metal-dependent hydrolases"/>
    <property type="match status" value="1"/>
</dbReference>
<dbReference type="GO" id="GO:0006046">
    <property type="term" value="P:N-acetylglucosamine catabolic process"/>
    <property type="evidence" value="ECO:0007669"/>
    <property type="project" value="TreeGrafter"/>
</dbReference>
<proteinExistence type="inferred from homology"/>
<feature type="domain" description="Amidohydrolase-related" evidence="9">
    <location>
        <begin position="52"/>
        <end position="372"/>
    </location>
</feature>
<evidence type="ECO:0000256" key="2">
    <source>
        <dbReference type="ARBA" id="ARBA00022723"/>
    </source>
</evidence>
<evidence type="ECO:0000256" key="3">
    <source>
        <dbReference type="ARBA" id="ARBA00022801"/>
    </source>
</evidence>
<dbReference type="AlphaFoldDB" id="A0A7D6VD69"/>
<dbReference type="PANTHER" id="PTHR11113:SF14">
    <property type="entry name" value="N-ACETYLGLUCOSAMINE-6-PHOSPHATE DEACETYLASE"/>
    <property type="match status" value="1"/>
</dbReference>
<organism evidence="10 11">
    <name type="scientific">Nocardia huaxiensis</name>
    <dbReference type="NCBI Taxonomy" id="2755382"/>
    <lineage>
        <taxon>Bacteria</taxon>
        <taxon>Bacillati</taxon>
        <taxon>Actinomycetota</taxon>
        <taxon>Actinomycetes</taxon>
        <taxon>Mycobacteriales</taxon>
        <taxon>Nocardiaceae</taxon>
        <taxon>Nocardia</taxon>
    </lineage>
</organism>
<dbReference type="Pfam" id="PF01979">
    <property type="entry name" value="Amidohydro_1"/>
    <property type="match status" value="1"/>
</dbReference>
<dbReference type="PIRSF" id="PIRSF038994">
    <property type="entry name" value="NagA"/>
    <property type="match status" value="1"/>
</dbReference>
<evidence type="ECO:0000256" key="1">
    <source>
        <dbReference type="ARBA" id="ARBA00010716"/>
    </source>
</evidence>
<feature type="binding site" evidence="7">
    <location>
        <position position="138"/>
    </location>
    <ligand>
        <name>substrate</name>
    </ligand>
</feature>
<keyword evidence="3 5" id="KW-0378">Hydrolase</keyword>
<feature type="binding site" evidence="8">
    <location>
        <position position="193"/>
    </location>
    <ligand>
        <name>Zn(2+)</name>
        <dbReference type="ChEBI" id="CHEBI:29105"/>
    </ligand>
</feature>
<feature type="binding site" evidence="7">
    <location>
        <position position="227"/>
    </location>
    <ligand>
        <name>substrate</name>
    </ligand>
</feature>
<feature type="binding site" evidence="7">
    <location>
        <position position="254"/>
    </location>
    <ligand>
        <name>substrate</name>
    </ligand>
</feature>
<feature type="binding site" evidence="8">
    <location>
        <position position="216"/>
    </location>
    <ligand>
        <name>Zn(2+)</name>
        <dbReference type="ChEBI" id="CHEBI:29105"/>
    </ligand>
</feature>
<feature type="binding site" evidence="7">
    <location>
        <begin position="309"/>
        <end position="311"/>
    </location>
    <ligand>
        <name>substrate</name>
    </ligand>
</feature>
<accession>A0A7D6VD69</accession>
<sequence length="382" mass="39174">MTEHIRGRIVTGHEISDDGVVTVNGARVTSVLGFAEWLALHPESRIPGHAGTVLPGLVDIHNHGGAGHRFDTVDPREALGAAAFHRSRGTTTVLAGIVTAAPDDMVAQAGMLGELAAAGEIGGIHAEGPFLSGTRCGAQDPRFLIEPDQKLARRLVDAAGGHLRVMTMAPELPGFDKVAAMLAEQGVTVSLGHSDASFAVFREALRPNGFGSSVTHLANGMPPLHHRGAGPVAAALAAAARGTATVELIGDGVHVDSGFGAMVFAAAPGQVALITDAMQAAGMSDGVYRLGPQEVRVSAGVARVASGSIAGGTAHLLQCVAWAVRECGVPLVDAVRAATETPARAAGLADVGDLRAGGYADLLVVDDELALRRVMYRGRWLP</sequence>
<dbReference type="SUPFAM" id="SSF51338">
    <property type="entry name" value="Composite domain of metallo-dependent hydrolases"/>
    <property type="match status" value="1"/>
</dbReference>
<evidence type="ECO:0000256" key="4">
    <source>
        <dbReference type="ARBA" id="ARBA00023277"/>
    </source>
</evidence>
<dbReference type="PANTHER" id="PTHR11113">
    <property type="entry name" value="N-ACETYLGLUCOSAMINE-6-PHOSPHATE DEACETYLASE"/>
    <property type="match status" value="1"/>
</dbReference>
<dbReference type="KEGG" id="nhu:H0264_07935"/>
<evidence type="ECO:0000256" key="6">
    <source>
        <dbReference type="PIRSR" id="PIRSR038994-1"/>
    </source>
</evidence>
<dbReference type="Proteomes" id="UP000515512">
    <property type="component" value="Chromosome"/>
</dbReference>
<evidence type="ECO:0000256" key="8">
    <source>
        <dbReference type="PIRSR" id="PIRSR038994-3"/>
    </source>
</evidence>
<dbReference type="InterPro" id="IPR003764">
    <property type="entry name" value="GlcNAc_6-P_deAcase"/>
</dbReference>
<keyword evidence="2 8" id="KW-0479">Metal-binding</keyword>
<dbReference type="EMBL" id="CP059399">
    <property type="protein sequence ID" value="QLY32193.1"/>
    <property type="molecule type" value="Genomic_DNA"/>
</dbReference>
<evidence type="ECO:0000256" key="7">
    <source>
        <dbReference type="PIRSR" id="PIRSR038994-2"/>
    </source>
</evidence>
<dbReference type="GO" id="GO:0046872">
    <property type="term" value="F:metal ion binding"/>
    <property type="evidence" value="ECO:0007669"/>
    <property type="project" value="UniProtKB-KW"/>
</dbReference>
<comment type="cofactor">
    <cofactor evidence="8">
        <name>a divalent metal cation</name>
        <dbReference type="ChEBI" id="CHEBI:60240"/>
    </cofactor>
    <text evidence="8">Binds 1 divalent metal cation per subunit.</text>
</comment>
<dbReference type="Gene3D" id="2.30.40.10">
    <property type="entry name" value="Urease, subunit C, domain 1"/>
    <property type="match status" value="1"/>
</dbReference>
<dbReference type="GO" id="GO:0008448">
    <property type="term" value="F:N-acetylglucosamine-6-phosphate deacetylase activity"/>
    <property type="evidence" value="ECO:0007669"/>
    <property type="project" value="InterPro"/>
</dbReference>
<feature type="binding site" evidence="7">
    <location>
        <begin position="219"/>
        <end position="220"/>
    </location>
    <ligand>
        <name>substrate</name>
    </ligand>
</feature>
<evidence type="ECO:0000313" key="10">
    <source>
        <dbReference type="EMBL" id="QLY32193.1"/>
    </source>
</evidence>
<dbReference type="RefSeq" id="WP_181583366.1">
    <property type="nucleotide sequence ID" value="NZ_CP059399.1"/>
</dbReference>
<name>A0A7D6VD69_9NOCA</name>